<dbReference type="Proteomes" id="UP000288805">
    <property type="component" value="Unassembled WGS sequence"/>
</dbReference>
<evidence type="ECO:0000256" key="1">
    <source>
        <dbReference type="SAM" id="MobiDB-lite"/>
    </source>
</evidence>
<evidence type="ECO:0000313" key="2">
    <source>
        <dbReference type="EMBL" id="RVW31221.1"/>
    </source>
</evidence>
<protein>
    <submittedName>
        <fullName evidence="2">Uncharacterized protein</fullName>
    </submittedName>
</protein>
<proteinExistence type="predicted"/>
<feature type="region of interest" description="Disordered" evidence="1">
    <location>
        <begin position="1"/>
        <end position="21"/>
    </location>
</feature>
<gene>
    <name evidence="2" type="ORF">CK203_082916</name>
</gene>
<name>A0A438D6Z7_VITVI</name>
<accession>A0A438D6Z7</accession>
<evidence type="ECO:0000313" key="3">
    <source>
        <dbReference type="Proteomes" id="UP000288805"/>
    </source>
</evidence>
<dbReference type="AlphaFoldDB" id="A0A438D6Z7"/>
<reference evidence="2 3" key="1">
    <citation type="journal article" date="2018" name="PLoS Genet.">
        <title>Population sequencing reveals clonal diversity and ancestral inbreeding in the grapevine cultivar Chardonnay.</title>
        <authorList>
            <person name="Roach M.J."/>
            <person name="Johnson D.L."/>
            <person name="Bohlmann J."/>
            <person name="van Vuuren H.J."/>
            <person name="Jones S.J."/>
            <person name="Pretorius I.S."/>
            <person name="Schmidt S.A."/>
            <person name="Borneman A.R."/>
        </authorList>
    </citation>
    <scope>NUCLEOTIDE SEQUENCE [LARGE SCALE GENOMIC DNA]</scope>
    <source>
        <strain evidence="3">cv. Chardonnay</strain>
        <tissue evidence="2">Leaf</tissue>
    </source>
</reference>
<comment type="caution">
    <text evidence="2">The sequence shown here is derived from an EMBL/GenBank/DDBJ whole genome shotgun (WGS) entry which is preliminary data.</text>
</comment>
<dbReference type="EMBL" id="QGNW01001764">
    <property type="protein sequence ID" value="RVW31221.1"/>
    <property type="molecule type" value="Genomic_DNA"/>
</dbReference>
<sequence length="267" mass="30207">MEEAKTMKTPMSSSIKLDKNEKGKPIDSTMYRGMIDWSLGFGFGLHLLPLARHSQVLLHSHTPRVLIDGWLPVVTVSEPIFPISMQAFYLRATYGIGGTIISTVKIVKIRLDLESICQIFDIAPVGLRVTTRVLPYGRFLTRVFKDAGTSRETTSTGLGQGETHYRVEEKVEIGEMDDGVNPQRGFQQREPETVFSTIIHEPSHTEIPPHQAPYIPNHAPWMDLSAQISSLGTRMEEFAIVSDTRFYSMEDCMDQYRTGFTSQFEYL</sequence>
<organism evidence="2 3">
    <name type="scientific">Vitis vinifera</name>
    <name type="common">Grape</name>
    <dbReference type="NCBI Taxonomy" id="29760"/>
    <lineage>
        <taxon>Eukaryota</taxon>
        <taxon>Viridiplantae</taxon>
        <taxon>Streptophyta</taxon>
        <taxon>Embryophyta</taxon>
        <taxon>Tracheophyta</taxon>
        <taxon>Spermatophyta</taxon>
        <taxon>Magnoliopsida</taxon>
        <taxon>eudicotyledons</taxon>
        <taxon>Gunneridae</taxon>
        <taxon>Pentapetalae</taxon>
        <taxon>rosids</taxon>
        <taxon>Vitales</taxon>
        <taxon>Vitaceae</taxon>
        <taxon>Viteae</taxon>
        <taxon>Vitis</taxon>
    </lineage>
</organism>